<evidence type="ECO:0000256" key="5">
    <source>
        <dbReference type="RuleBase" id="RU003825"/>
    </source>
</evidence>
<organism evidence="7 8">
    <name type="scientific">Saccharicrinis fermentans DSM 9555 = JCM 21142</name>
    <dbReference type="NCBI Taxonomy" id="869213"/>
    <lineage>
        <taxon>Bacteria</taxon>
        <taxon>Pseudomonadati</taxon>
        <taxon>Bacteroidota</taxon>
        <taxon>Bacteroidia</taxon>
        <taxon>Marinilabiliales</taxon>
        <taxon>Marinilabiliaceae</taxon>
        <taxon>Saccharicrinis</taxon>
    </lineage>
</organism>
<dbReference type="NCBIfam" id="TIGR00235">
    <property type="entry name" value="udk"/>
    <property type="match status" value="1"/>
</dbReference>
<comment type="pathway">
    <text evidence="1 5">Pyrimidine metabolism; UMP biosynthesis via salvage pathway; UMP from uridine: step 1/1.</text>
</comment>
<dbReference type="InterPro" id="IPR027417">
    <property type="entry name" value="P-loop_NTPase"/>
</dbReference>
<protein>
    <recommendedName>
        <fullName evidence="5">Uridine kinase</fullName>
        <ecNumber evidence="5">2.7.1.48</ecNumber>
    </recommendedName>
</protein>
<dbReference type="GO" id="GO:0044206">
    <property type="term" value="P:UMP salvage"/>
    <property type="evidence" value="ECO:0007669"/>
    <property type="project" value="UniProtKB-UniPathway"/>
</dbReference>
<feature type="domain" description="Phosphoribulokinase/uridine kinase" evidence="6">
    <location>
        <begin position="3"/>
        <end position="189"/>
    </location>
</feature>
<evidence type="ECO:0000313" key="8">
    <source>
        <dbReference type="Proteomes" id="UP000019402"/>
    </source>
</evidence>
<dbReference type="UniPathway" id="UPA00574">
    <property type="reaction ID" value="UER00637"/>
</dbReference>
<gene>
    <name evidence="7" type="ORF">JCM21142_384</name>
</gene>
<dbReference type="OrthoDB" id="9777642at2"/>
<dbReference type="AlphaFoldDB" id="W7Y2J3"/>
<evidence type="ECO:0000256" key="2">
    <source>
        <dbReference type="ARBA" id="ARBA00022679"/>
    </source>
</evidence>
<dbReference type="Proteomes" id="UP000019402">
    <property type="component" value="Unassembled WGS sequence"/>
</dbReference>
<dbReference type="InterPro" id="IPR000764">
    <property type="entry name" value="Uridine_kinase-like"/>
</dbReference>
<keyword evidence="8" id="KW-1185">Reference proteome</keyword>
<comment type="subcellular location">
    <subcellularLocation>
        <location evidence="5">Cytoplasm</location>
    </subcellularLocation>
</comment>
<evidence type="ECO:0000313" key="7">
    <source>
        <dbReference type="EMBL" id="GAF01768.1"/>
    </source>
</evidence>
<dbReference type="InterPro" id="IPR006083">
    <property type="entry name" value="PRK/URK"/>
</dbReference>
<keyword evidence="2 5" id="KW-0808">Transferase</keyword>
<dbReference type="Gene3D" id="3.40.50.300">
    <property type="entry name" value="P-loop containing nucleotide triphosphate hydrolases"/>
    <property type="match status" value="1"/>
</dbReference>
<keyword evidence="5" id="KW-0067">ATP-binding</keyword>
<keyword evidence="5" id="KW-0963">Cytoplasm</keyword>
<dbReference type="EMBL" id="BAMD01000003">
    <property type="protein sequence ID" value="GAF01768.1"/>
    <property type="molecule type" value="Genomic_DNA"/>
</dbReference>
<dbReference type="GO" id="GO:0004849">
    <property type="term" value="F:uridine kinase activity"/>
    <property type="evidence" value="ECO:0007669"/>
    <property type="project" value="UniProtKB-EC"/>
</dbReference>
<comment type="catalytic activity">
    <reaction evidence="5">
        <text>uridine + ATP = UMP + ADP + H(+)</text>
        <dbReference type="Rhea" id="RHEA:16825"/>
        <dbReference type="ChEBI" id="CHEBI:15378"/>
        <dbReference type="ChEBI" id="CHEBI:16704"/>
        <dbReference type="ChEBI" id="CHEBI:30616"/>
        <dbReference type="ChEBI" id="CHEBI:57865"/>
        <dbReference type="ChEBI" id="CHEBI:456216"/>
        <dbReference type="EC" id="2.7.1.48"/>
    </reaction>
</comment>
<evidence type="ECO:0000256" key="4">
    <source>
        <dbReference type="ARBA" id="ARBA00022777"/>
    </source>
</evidence>
<reference evidence="7 8" key="1">
    <citation type="journal article" date="2014" name="Genome Announc.">
        <title>Draft Genome Sequence of Cytophaga fermentans JCM 21142T, a Facultative Anaerobe Isolated from Marine Mud.</title>
        <authorList>
            <person name="Starns D."/>
            <person name="Oshima K."/>
            <person name="Suda W."/>
            <person name="Iino T."/>
            <person name="Yuki M."/>
            <person name="Inoue J."/>
            <person name="Kitamura K."/>
            <person name="Iida T."/>
            <person name="Darby A."/>
            <person name="Hattori M."/>
            <person name="Ohkuma M."/>
        </authorList>
    </citation>
    <scope>NUCLEOTIDE SEQUENCE [LARGE SCALE GENOMIC DNA]</scope>
    <source>
        <strain evidence="7 8">JCM 21142</strain>
    </source>
</reference>
<accession>W7Y2J3</accession>
<dbReference type="STRING" id="869213.GCA_000517085_03618"/>
<dbReference type="UniPathway" id="UPA00579">
    <property type="reaction ID" value="UER00640"/>
</dbReference>
<dbReference type="eggNOG" id="COG0572">
    <property type="taxonomic scope" value="Bacteria"/>
</dbReference>
<evidence type="ECO:0000256" key="3">
    <source>
        <dbReference type="ARBA" id="ARBA00022741"/>
    </source>
</evidence>
<dbReference type="Pfam" id="PF00485">
    <property type="entry name" value="PRK"/>
    <property type="match status" value="1"/>
</dbReference>
<comment type="caution">
    <text evidence="7">The sequence shown here is derived from an EMBL/GenBank/DDBJ whole genome shotgun (WGS) entry which is preliminary data.</text>
</comment>
<dbReference type="NCBIfam" id="NF004018">
    <property type="entry name" value="PRK05480.1"/>
    <property type="match status" value="1"/>
</dbReference>
<dbReference type="GO" id="GO:0005737">
    <property type="term" value="C:cytoplasm"/>
    <property type="evidence" value="ECO:0007669"/>
    <property type="project" value="UniProtKB-SubCell"/>
</dbReference>
<dbReference type="SUPFAM" id="SSF52540">
    <property type="entry name" value="P-loop containing nucleoside triphosphate hydrolases"/>
    <property type="match status" value="1"/>
</dbReference>
<evidence type="ECO:0000259" key="6">
    <source>
        <dbReference type="Pfam" id="PF00485"/>
    </source>
</evidence>
<dbReference type="PRINTS" id="PR00988">
    <property type="entry name" value="URIDINKINASE"/>
</dbReference>
<comment type="catalytic activity">
    <reaction evidence="5">
        <text>cytidine + ATP = CMP + ADP + H(+)</text>
        <dbReference type="Rhea" id="RHEA:24674"/>
        <dbReference type="ChEBI" id="CHEBI:15378"/>
        <dbReference type="ChEBI" id="CHEBI:17562"/>
        <dbReference type="ChEBI" id="CHEBI:30616"/>
        <dbReference type="ChEBI" id="CHEBI:60377"/>
        <dbReference type="ChEBI" id="CHEBI:456216"/>
        <dbReference type="EC" id="2.7.1.48"/>
    </reaction>
</comment>
<keyword evidence="3 5" id="KW-0547">Nucleotide-binding</keyword>
<dbReference type="RefSeq" id="WP_027473001.1">
    <property type="nucleotide sequence ID" value="NZ_BAMD01000003.1"/>
</dbReference>
<name>W7Y2J3_9BACT</name>
<dbReference type="GO" id="GO:0005524">
    <property type="term" value="F:ATP binding"/>
    <property type="evidence" value="ECO:0007669"/>
    <property type="project" value="UniProtKB-KW"/>
</dbReference>
<evidence type="ECO:0000256" key="1">
    <source>
        <dbReference type="ARBA" id="ARBA00004690"/>
    </source>
</evidence>
<keyword evidence="4 5" id="KW-0418">Kinase</keyword>
<dbReference type="CDD" id="cd02023">
    <property type="entry name" value="UMPK"/>
    <property type="match status" value="1"/>
</dbReference>
<dbReference type="EC" id="2.7.1.48" evidence="5"/>
<dbReference type="GO" id="GO:0044211">
    <property type="term" value="P:CTP salvage"/>
    <property type="evidence" value="ECO:0007669"/>
    <property type="project" value="UniProtKB-UniPathway"/>
</dbReference>
<comment type="pathway">
    <text evidence="5">Pyrimidine metabolism; CTP biosynthesis via salvage pathway; CTP from cytidine: step 1/3.</text>
</comment>
<dbReference type="GO" id="GO:0043771">
    <property type="term" value="F:cytidine kinase activity"/>
    <property type="evidence" value="ECO:0007669"/>
    <property type="project" value="RHEA"/>
</dbReference>
<comment type="similarity">
    <text evidence="5">Belongs to the uridine kinase family.</text>
</comment>
<proteinExistence type="inferred from homology"/>
<sequence>MLIIEIAGGTGSGKTTVVRRIIEQLPQGEVTVLPQDSYYRDNADIPLEERQKINFDHPDSLEFELLVEHLKRLKQGKTIELPTYSYLTCTRGEKTISIHPTQVVIIEGILILGHKELRELMDLRIFVDADANDRLSRVISRDIIERGRDVSQVLDRYKETVKPSHLQFIEPTKRYANLIVPQGGNNKVAINLLKQYIEQNLNS</sequence>
<dbReference type="PANTHER" id="PTHR10285">
    <property type="entry name" value="URIDINE KINASE"/>
    <property type="match status" value="1"/>
</dbReference>